<gene>
    <name evidence="1" type="ORF">CDL15_Pgr014998</name>
</gene>
<evidence type="ECO:0000313" key="2">
    <source>
        <dbReference type="Proteomes" id="UP000197138"/>
    </source>
</evidence>
<name>A0A218X0C5_PUNGR</name>
<evidence type="ECO:0000313" key="1">
    <source>
        <dbReference type="EMBL" id="OWM78179.1"/>
    </source>
</evidence>
<sequence>MLGHVSLVDAQGLAERCVYDHAVMLSAKVCTTRRSCGVSWAHSSIGSVIVLEASWRMGWDMLCSLELSPVIFRGRTVGLECLESKEVAEKCFLSRLWPFWIQVAFLSVISCNGKRER</sequence>
<dbReference type="Proteomes" id="UP000197138">
    <property type="component" value="Unassembled WGS sequence"/>
</dbReference>
<accession>A0A218X0C5</accession>
<organism evidence="1 2">
    <name type="scientific">Punica granatum</name>
    <name type="common">Pomegranate</name>
    <dbReference type="NCBI Taxonomy" id="22663"/>
    <lineage>
        <taxon>Eukaryota</taxon>
        <taxon>Viridiplantae</taxon>
        <taxon>Streptophyta</taxon>
        <taxon>Embryophyta</taxon>
        <taxon>Tracheophyta</taxon>
        <taxon>Spermatophyta</taxon>
        <taxon>Magnoliopsida</taxon>
        <taxon>eudicotyledons</taxon>
        <taxon>Gunneridae</taxon>
        <taxon>Pentapetalae</taxon>
        <taxon>rosids</taxon>
        <taxon>malvids</taxon>
        <taxon>Myrtales</taxon>
        <taxon>Lythraceae</taxon>
        <taxon>Punica</taxon>
    </lineage>
</organism>
<comment type="caution">
    <text evidence="1">The sequence shown here is derived from an EMBL/GenBank/DDBJ whole genome shotgun (WGS) entry which is preliminary data.</text>
</comment>
<dbReference type="AlphaFoldDB" id="A0A218X0C5"/>
<dbReference type="EMBL" id="MTKT01002501">
    <property type="protein sequence ID" value="OWM78179.1"/>
    <property type="molecule type" value="Genomic_DNA"/>
</dbReference>
<proteinExistence type="predicted"/>
<protein>
    <submittedName>
        <fullName evidence="1">Uncharacterized protein</fullName>
    </submittedName>
</protein>
<reference evidence="2" key="1">
    <citation type="journal article" date="2017" name="Plant J.">
        <title>The pomegranate (Punica granatum L.) genome and the genomics of punicalagin biosynthesis.</title>
        <authorList>
            <person name="Qin G."/>
            <person name="Xu C."/>
            <person name="Ming R."/>
            <person name="Tang H."/>
            <person name="Guyot R."/>
            <person name="Kramer E.M."/>
            <person name="Hu Y."/>
            <person name="Yi X."/>
            <person name="Qi Y."/>
            <person name="Xu X."/>
            <person name="Gao Z."/>
            <person name="Pan H."/>
            <person name="Jian J."/>
            <person name="Tian Y."/>
            <person name="Yue Z."/>
            <person name="Xu Y."/>
        </authorList>
    </citation>
    <scope>NUCLEOTIDE SEQUENCE [LARGE SCALE GENOMIC DNA]</scope>
    <source>
        <strain evidence="2">cv. Dabenzi</strain>
    </source>
</reference>